<dbReference type="RefSeq" id="WP_186508286.1">
    <property type="nucleotide sequence ID" value="NZ_JACNEP010000022.1"/>
</dbReference>
<keyword evidence="1" id="KW-0472">Membrane</keyword>
<reference evidence="2" key="1">
    <citation type="journal article" date="2018" name="Int. J. Syst. Evol. Microbiol.">
        <title>Neptunicella marina gen. nov., sp. nov., isolated from surface seawater.</title>
        <authorList>
            <person name="Liu X."/>
            <person name="Lai Q."/>
            <person name="Du Y."/>
            <person name="Zhang X."/>
            <person name="Liu Z."/>
            <person name="Sun F."/>
            <person name="Shao Z."/>
        </authorList>
    </citation>
    <scope>NUCLEOTIDE SEQUENCE</scope>
    <source>
        <strain evidence="2">S27-2</strain>
    </source>
</reference>
<name>A0A8J6IUK4_9ALTE</name>
<feature type="transmembrane region" description="Helical" evidence="1">
    <location>
        <begin position="91"/>
        <end position="112"/>
    </location>
</feature>
<evidence type="ECO:0000256" key="1">
    <source>
        <dbReference type="SAM" id="Phobius"/>
    </source>
</evidence>
<gene>
    <name evidence="2" type="ORF">H8B19_17355</name>
</gene>
<keyword evidence="1" id="KW-0812">Transmembrane</keyword>
<organism evidence="2 3">
    <name type="scientific">Neptunicella marina</name>
    <dbReference type="NCBI Taxonomy" id="2125989"/>
    <lineage>
        <taxon>Bacteria</taxon>
        <taxon>Pseudomonadati</taxon>
        <taxon>Pseudomonadota</taxon>
        <taxon>Gammaproteobacteria</taxon>
        <taxon>Alteromonadales</taxon>
        <taxon>Alteromonadaceae</taxon>
        <taxon>Neptunicella</taxon>
    </lineage>
</organism>
<dbReference type="Proteomes" id="UP000601768">
    <property type="component" value="Unassembled WGS sequence"/>
</dbReference>
<keyword evidence="1" id="KW-1133">Transmembrane helix</keyword>
<dbReference type="EMBL" id="JACNEP010000022">
    <property type="protein sequence ID" value="MBC3767650.1"/>
    <property type="molecule type" value="Genomic_DNA"/>
</dbReference>
<protein>
    <submittedName>
        <fullName evidence="2">3-phosphoshikimate 1-carboxyvinyltransferase</fullName>
    </submittedName>
</protein>
<evidence type="ECO:0000313" key="2">
    <source>
        <dbReference type="EMBL" id="MBC3767650.1"/>
    </source>
</evidence>
<reference evidence="2" key="2">
    <citation type="submission" date="2020-08" db="EMBL/GenBank/DDBJ databases">
        <authorList>
            <person name="Lai Q."/>
        </authorList>
    </citation>
    <scope>NUCLEOTIDE SEQUENCE</scope>
    <source>
        <strain evidence="2">S27-2</strain>
    </source>
</reference>
<evidence type="ECO:0000313" key="3">
    <source>
        <dbReference type="Proteomes" id="UP000601768"/>
    </source>
</evidence>
<dbReference type="AlphaFoldDB" id="A0A8J6IUK4"/>
<comment type="caution">
    <text evidence="2">The sequence shown here is derived from an EMBL/GenBank/DDBJ whole genome shotgun (WGS) entry which is preliminary data.</text>
</comment>
<proteinExistence type="predicted"/>
<keyword evidence="3" id="KW-1185">Reference proteome</keyword>
<sequence>MRKILKSPVRDDPEIRNLLQRMPEDISNSFSESQLSSLKAALASRQWGHHNIDIRGTVPWFKYRYYYVFLAGKNRRQLSDREQRVSNMLKAALMSAFMLFSCLFGLLCLYLIKSALGINLFEHFSLGIWDWFKVTFS</sequence>
<accession>A0A8J6IUK4</accession>